<dbReference type="PANTHER" id="PTHR30461:SF2">
    <property type="entry name" value="SERINE RECOMBINASE PINE-RELATED"/>
    <property type="match status" value="1"/>
</dbReference>
<evidence type="ECO:0000259" key="6">
    <source>
        <dbReference type="PROSITE" id="PS51736"/>
    </source>
</evidence>
<name>A0A2G8QSW6_9RHOB</name>
<dbReference type="AlphaFoldDB" id="A0A2G8QSW6"/>
<dbReference type="SMART" id="SM00857">
    <property type="entry name" value="Resolvase"/>
    <property type="match status" value="1"/>
</dbReference>
<comment type="caution">
    <text evidence="7">The sequence shown here is derived from an EMBL/GenBank/DDBJ whole genome shotgun (WGS) entry which is preliminary data.</text>
</comment>
<dbReference type="Gene3D" id="3.40.50.1390">
    <property type="entry name" value="Resolvase, N-terminal catalytic domain"/>
    <property type="match status" value="1"/>
</dbReference>
<feature type="active site" description="O-(5'-phospho-DNA)-serine intermediate" evidence="4 5">
    <location>
        <position position="19"/>
    </location>
</feature>
<evidence type="ECO:0000256" key="5">
    <source>
        <dbReference type="PROSITE-ProRule" id="PRU10137"/>
    </source>
</evidence>
<sequence>MTSESENRPGTKIGYARVSTSEQNPDMQIQALKNYGVDPALIYVDRASGGSMTRPAFMRALRACQHDGGEFVVWKLDRLGRTLGGILGTLKLLSERGIAFVSLTERVDTTGPMGKAMIHLLAVFAELERDLIRERTKAAIDRAKERGEVGGRPKAMTEDRVAAAIELFAQGERGNTVWKAMQKIEGPTISRAAYYAWQKDWDAESRAPDVHGE</sequence>
<dbReference type="InterPro" id="IPR050639">
    <property type="entry name" value="SSR_resolvase"/>
</dbReference>
<dbReference type="PROSITE" id="PS51736">
    <property type="entry name" value="RECOMBINASES_3"/>
    <property type="match status" value="1"/>
</dbReference>
<dbReference type="GO" id="GO:0015074">
    <property type="term" value="P:DNA integration"/>
    <property type="evidence" value="ECO:0007669"/>
    <property type="project" value="UniProtKB-KW"/>
</dbReference>
<feature type="domain" description="Resolvase/invertase-type recombinase catalytic" evidence="6">
    <location>
        <begin position="11"/>
        <end position="147"/>
    </location>
</feature>
<evidence type="ECO:0000256" key="1">
    <source>
        <dbReference type="ARBA" id="ARBA00022908"/>
    </source>
</evidence>
<dbReference type="GO" id="GO:0000150">
    <property type="term" value="F:DNA strand exchange activity"/>
    <property type="evidence" value="ECO:0007669"/>
    <property type="project" value="InterPro"/>
</dbReference>
<keyword evidence="8" id="KW-1185">Reference proteome</keyword>
<keyword evidence="2" id="KW-0238">DNA-binding</keyword>
<proteinExistence type="predicted"/>
<evidence type="ECO:0000256" key="2">
    <source>
        <dbReference type="ARBA" id="ARBA00023125"/>
    </source>
</evidence>
<keyword evidence="1" id="KW-0229">DNA integration</keyword>
<evidence type="ECO:0000313" key="8">
    <source>
        <dbReference type="Proteomes" id="UP000231259"/>
    </source>
</evidence>
<organism evidence="7 8">
    <name type="scientific">Puniceibacterium antarcticum</name>
    <dbReference type="NCBI Taxonomy" id="1206336"/>
    <lineage>
        <taxon>Bacteria</taxon>
        <taxon>Pseudomonadati</taxon>
        <taxon>Pseudomonadota</taxon>
        <taxon>Alphaproteobacteria</taxon>
        <taxon>Rhodobacterales</taxon>
        <taxon>Paracoccaceae</taxon>
        <taxon>Puniceibacterium</taxon>
    </lineage>
</organism>
<dbReference type="GO" id="GO:0003677">
    <property type="term" value="F:DNA binding"/>
    <property type="evidence" value="ECO:0007669"/>
    <property type="project" value="UniProtKB-KW"/>
</dbReference>
<dbReference type="InterPro" id="IPR006118">
    <property type="entry name" value="Recombinase_CS"/>
</dbReference>
<dbReference type="InterPro" id="IPR036162">
    <property type="entry name" value="Resolvase-like_N_sf"/>
</dbReference>
<dbReference type="OrthoDB" id="2290206at2"/>
<protein>
    <submittedName>
        <fullName evidence="7">DNA invertase</fullName>
    </submittedName>
</protein>
<evidence type="ECO:0000313" key="7">
    <source>
        <dbReference type="EMBL" id="PIL12364.1"/>
    </source>
</evidence>
<dbReference type="PROSITE" id="PS00397">
    <property type="entry name" value="RECOMBINASES_1"/>
    <property type="match status" value="1"/>
</dbReference>
<dbReference type="SUPFAM" id="SSF53041">
    <property type="entry name" value="Resolvase-like"/>
    <property type="match status" value="1"/>
</dbReference>
<accession>A0A2G8QSW6</accession>
<gene>
    <name evidence="7" type="ORF">P775_28535</name>
</gene>
<evidence type="ECO:0000256" key="4">
    <source>
        <dbReference type="PIRSR" id="PIRSR606118-50"/>
    </source>
</evidence>
<dbReference type="CDD" id="cd03768">
    <property type="entry name" value="SR_ResInv"/>
    <property type="match status" value="1"/>
</dbReference>
<keyword evidence="3" id="KW-0233">DNA recombination</keyword>
<reference evidence="7 8" key="1">
    <citation type="submission" date="2013-09" db="EMBL/GenBank/DDBJ databases">
        <title>Genome sequencing of Phaeobacter antarcticus sp. nov. SM1211.</title>
        <authorList>
            <person name="Zhang X.-Y."/>
            <person name="Liu C."/>
            <person name="Chen X.-L."/>
            <person name="Xie B.-B."/>
            <person name="Qin Q.-L."/>
            <person name="Rong J.-C."/>
            <person name="Zhang Y.-Z."/>
        </authorList>
    </citation>
    <scope>NUCLEOTIDE SEQUENCE [LARGE SCALE GENOMIC DNA]</scope>
    <source>
        <strain evidence="7 8">SM1211</strain>
    </source>
</reference>
<dbReference type="InterPro" id="IPR006119">
    <property type="entry name" value="Resolv_N"/>
</dbReference>
<dbReference type="PANTHER" id="PTHR30461">
    <property type="entry name" value="DNA-INVERTASE FROM LAMBDOID PROPHAGE"/>
    <property type="match status" value="1"/>
</dbReference>
<dbReference type="Pfam" id="PF00239">
    <property type="entry name" value="Resolvase"/>
    <property type="match status" value="1"/>
</dbReference>
<dbReference type="Proteomes" id="UP000231259">
    <property type="component" value="Unassembled WGS sequence"/>
</dbReference>
<evidence type="ECO:0000256" key="3">
    <source>
        <dbReference type="ARBA" id="ARBA00023172"/>
    </source>
</evidence>
<dbReference type="EMBL" id="AWWI01000186">
    <property type="protein sequence ID" value="PIL12364.1"/>
    <property type="molecule type" value="Genomic_DNA"/>
</dbReference>